<dbReference type="GO" id="GO:0046556">
    <property type="term" value="F:alpha-L-arabinofuranosidase activity"/>
    <property type="evidence" value="ECO:0007669"/>
    <property type="project" value="UniProtKB-EC"/>
</dbReference>
<evidence type="ECO:0000256" key="1">
    <source>
        <dbReference type="ARBA" id="ARBA00009865"/>
    </source>
</evidence>
<dbReference type="Gene3D" id="2.60.120.260">
    <property type="entry name" value="Galactose-binding domain-like"/>
    <property type="match status" value="1"/>
</dbReference>
<dbReference type="Proteomes" id="UP000029108">
    <property type="component" value="Unassembled WGS sequence"/>
</dbReference>
<feature type="signal peptide" evidence="8">
    <location>
        <begin position="1"/>
        <end position="34"/>
    </location>
</feature>
<dbReference type="Gene3D" id="2.115.10.20">
    <property type="entry name" value="Glycosyl hydrolase domain, family 43"/>
    <property type="match status" value="1"/>
</dbReference>
<keyword evidence="3 7" id="KW-0378">Hydrolase</keyword>
<dbReference type="PANTHER" id="PTHR43817">
    <property type="entry name" value="GLYCOSYL HYDROLASE"/>
    <property type="match status" value="1"/>
</dbReference>
<dbReference type="InterPro" id="IPR006710">
    <property type="entry name" value="Glyco_hydro_43"/>
</dbReference>
<evidence type="ECO:0000313" key="10">
    <source>
        <dbReference type="Proteomes" id="UP000029108"/>
    </source>
</evidence>
<evidence type="ECO:0000256" key="3">
    <source>
        <dbReference type="ARBA" id="ARBA00022801"/>
    </source>
</evidence>
<feature type="site" description="Important for catalytic activity, responsible for pKa modulation of the active site Glu and correct orientation of both the proton donor and substrate" evidence="6">
    <location>
        <position position="170"/>
    </location>
</feature>
<comment type="caution">
    <text evidence="9">The sequence shown here is derived from an EMBL/GenBank/DDBJ whole genome shotgun (WGS) entry which is preliminary data.</text>
</comment>
<evidence type="ECO:0000256" key="4">
    <source>
        <dbReference type="ARBA" id="ARBA00023295"/>
    </source>
</evidence>
<dbReference type="PROSITE" id="PS51257">
    <property type="entry name" value="PROKAR_LIPOPROTEIN"/>
    <property type="match status" value="1"/>
</dbReference>
<dbReference type="OrthoDB" id="177947at2"/>
<keyword evidence="4 7" id="KW-0326">Glycosidase</keyword>
<dbReference type="STRING" id="1437608.GCA_000771645_00446"/>
<dbReference type="eggNOG" id="COG3940">
    <property type="taxonomic scope" value="Bacteria"/>
</dbReference>
<sequence>MSTRLLRGIRAIAAATAAALLLTGCSILPSSAGAGSSAGTTNSMSDVRNGNMITNGLDAAGADPAIIHYHGSYYYVKVDNGTIVLVKSNWLGDISTGETATVLEEGNGLEQYWAPELHRLDGAWYIYVAAQKVGDTIHRTYVLSNHADDPMSGEWQIEPMGGMDDKFAIDATVVETKRGRWLVWSGWEGYENVQQNLYIARMVSPVEVKSEKILISEPDHDWERVGDPKVNEGPAAIVHGDTVNLTYSASGSWTDDYCIGLLTASATADLSDPSAWTKHDKPILSKGHGIYGPGHNSFVESPDGRQTLMIYHSARWSGGGWNRSVRFQPVTFDKNGAIEPMDIQYSNQMVPVPSGEPERTRALPDDIDIPESNRDDVTVVKDGLAVSGKAIGGLEDASRSVSWTFDVPKDGDYSLFVWNRMEKLRDESETSDVTLTVDDGEGMTKTIYQTAYYQPTGMRVRLTAGRHTLKVSFNSIGNPVRVDRMELMPSDK</sequence>
<feature type="chain" id="PRO_5001818073" evidence="8">
    <location>
        <begin position="35"/>
        <end position="492"/>
    </location>
</feature>
<protein>
    <submittedName>
        <fullName evidence="9">Alpha-N-arabinofuranosidase</fullName>
        <ecNumber evidence="9">3.2.1.55</ecNumber>
    </submittedName>
</protein>
<dbReference type="AlphaFoldDB" id="A0A086ZLU4"/>
<evidence type="ECO:0000256" key="6">
    <source>
        <dbReference type="PIRSR" id="PIRSR606710-2"/>
    </source>
</evidence>
<dbReference type="Pfam" id="PF04616">
    <property type="entry name" value="Glyco_hydro_43"/>
    <property type="match status" value="1"/>
</dbReference>
<feature type="active site" description="Proton donor" evidence="5">
    <location>
        <position position="232"/>
    </location>
</feature>
<evidence type="ECO:0000256" key="5">
    <source>
        <dbReference type="PIRSR" id="PIRSR606710-1"/>
    </source>
</evidence>
<name>A0A086ZLU4_9BIFI</name>
<organism evidence="9 10">
    <name type="scientific">Bifidobacterium biavatii DSM 23969</name>
    <dbReference type="NCBI Taxonomy" id="1437608"/>
    <lineage>
        <taxon>Bacteria</taxon>
        <taxon>Bacillati</taxon>
        <taxon>Actinomycetota</taxon>
        <taxon>Actinomycetes</taxon>
        <taxon>Bifidobacteriales</taxon>
        <taxon>Bifidobacteriaceae</taxon>
        <taxon>Bifidobacterium</taxon>
    </lineage>
</organism>
<keyword evidence="10" id="KW-1185">Reference proteome</keyword>
<keyword evidence="2 8" id="KW-0732">Signal</keyword>
<reference evidence="9 10" key="1">
    <citation type="submission" date="2014-03" db="EMBL/GenBank/DDBJ databases">
        <title>Genomics of Bifidobacteria.</title>
        <authorList>
            <person name="Ventura M."/>
            <person name="Milani C."/>
            <person name="Lugli G.A."/>
        </authorList>
    </citation>
    <scope>NUCLEOTIDE SEQUENCE [LARGE SCALE GENOMIC DNA]</scope>
    <source>
        <strain evidence="9 10">DSM 23969</strain>
    </source>
</reference>
<dbReference type="SUPFAM" id="SSF75005">
    <property type="entry name" value="Arabinanase/levansucrase/invertase"/>
    <property type="match status" value="1"/>
</dbReference>
<feature type="active site" description="Proton acceptor" evidence="5">
    <location>
        <position position="63"/>
    </location>
</feature>
<evidence type="ECO:0000256" key="8">
    <source>
        <dbReference type="SAM" id="SignalP"/>
    </source>
</evidence>
<evidence type="ECO:0000313" key="9">
    <source>
        <dbReference type="EMBL" id="KFI47494.1"/>
    </source>
</evidence>
<dbReference type="InterPro" id="IPR023296">
    <property type="entry name" value="Glyco_hydro_beta-prop_sf"/>
</dbReference>
<dbReference type="EMBL" id="JGYN01000034">
    <property type="protein sequence ID" value="KFI47494.1"/>
    <property type="molecule type" value="Genomic_DNA"/>
</dbReference>
<dbReference type="EC" id="3.2.1.55" evidence="9"/>
<accession>A0A086ZLU4</accession>
<proteinExistence type="inferred from homology"/>
<gene>
    <name evidence="9" type="ORF">BBIA_1121</name>
</gene>
<dbReference type="RefSeq" id="WP_051924019.1">
    <property type="nucleotide sequence ID" value="NZ_JDUU01000012.1"/>
</dbReference>
<dbReference type="GO" id="GO:0005975">
    <property type="term" value="P:carbohydrate metabolic process"/>
    <property type="evidence" value="ECO:0007669"/>
    <property type="project" value="InterPro"/>
</dbReference>
<dbReference type="PANTHER" id="PTHR43817:SF1">
    <property type="entry name" value="HYDROLASE, FAMILY 43, PUTATIVE (AFU_ORTHOLOGUE AFUA_3G01660)-RELATED"/>
    <property type="match status" value="1"/>
</dbReference>
<dbReference type="CDD" id="cd18820">
    <property type="entry name" value="GH43_LbAraf43-like"/>
    <property type="match status" value="1"/>
</dbReference>
<comment type="similarity">
    <text evidence="1 7">Belongs to the glycosyl hydrolase 43 family.</text>
</comment>
<evidence type="ECO:0000256" key="7">
    <source>
        <dbReference type="RuleBase" id="RU361187"/>
    </source>
</evidence>
<dbReference type="CDD" id="cd02795">
    <property type="entry name" value="CBM6-CBM35-CBM36_like"/>
    <property type="match status" value="1"/>
</dbReference>
<evidence type="ECO:0000256" key="2">
    <source>
        <dbReference type="ARBA" id="ARBA00022729"/>
    </source>
</evidence>